<dbReference type="GO" id="GO:0003700">
    <property type="term" value="F:DNA-binding transcription factor activity"/>
    <property type="evidence" value="ECO:0007669"/>
    <property type="project" value="InterPro"/>
</dbReference>
<name>A0A8H4RY64_9HELO</name>
<dbReference type="EMBL" id="JAAMPI010000015">
    <property type="protein sequence ID" value="KAF4637668.1"/>
    <property type="molecule type" value="Genomic_DNA"/>
</dbReference>
<proteinExistence type="predicted"/>
<evidence type="ECO:0000313" key="4">
    <source>
        <dbReference type="Proteomes" id="UP000566819"/>
    </source>
</evidence>
<dbReference type="Proteomes" id="UP000566819">
    <property type="component" value="Unassembled WGS sequence"/>
</dbReference>
<comment type="caution">
    <text evidence="3">The sequence shown here is derived from an EMBL/GenBank/DDBJ whole genome shotgun (WGS) entry which is preliminary data.</text>
</comment>
<dbReference type="InterPro" id="IPR004827">
    <property type="entry name" value="bZIP"/>
</dbReference>
<dbReference type="CDD" id="cd14688">
    <property type="entry name" value="bZIP_YAP"/>
    <property type="match status" value="1"/>
</dbReference>
<feature type="compositionally biased region" description="Basic and acidic residues" evidence="1">
    <location>
        <begin position="34"/>
        <end position="44"/>
    </location>
</feature>
<gene>
    <name evidence="3" type="ORF">G7Y89_g421</name>
</gene>
<keyword evidence="4" id="KW-1185">Reference proteome</keyword>
<dbReference type="PROSITE" id="PS00036">
    <property type="entry name" value="BZIP_BASIC"/>
    <property type="match status" value="1"/>
</dbReference>
<evidence type="ECO:0000256" key="1">
    <source>
        <dbReference type="SAM" id="MobiDB-lite"/>
    </source>
</evidence>
<dbReference type="SUPFAM" id="SSF57959">
    <property type="entry name" value="Leucine zipper domain"/>
    <property type="match status" value="1"/>
</dbReference>
<dbReference type="PANTHER" id="PTHR38116">
    <property type="entry name" value="CHROMOSOME 7, WHOLE GENOME SHOTGUN SEQUENCE"/>
    <property type="match status" value="1"/>
</dbReference>
<feature type="compositionally biased region" description="Basic and acidic residues" evidence="1">
    <location>
        <begin position="12"/>
        <end position="26"/>
    </location>
</feature>
<feature type="region of interest" description="Disordered" evidence="1">
    <location>
        <begin position="1"/>
        <end position="68"/>
    </location>
</feature>
<dbReference type="AlphaFoldDB" id="A0A8H4RY64"/>
<evidence type="ECO:0000259" key="2">
    <source>
        <dbReference type="PROSITE" id="PS00036"/>
    </source>
</evidence>
<accession>A0A8H4RY64</accession>
<evidence type="ECO:0000313" key="3">
    <source>
        <dbReference type="EMBL" id="KAF4637668.1"/>
    </source>
</evidence>
<reference evidence="3 4" key="1">
    <citation type="submission" date="2020-03" db="EMBL/GenBank/DDBJ databases">
        <title>Draft Genome Sequence of Cudoniella acicularis.</title>
        <authorList>
            <person name="Buettner E."/>
            <person name="Kellner H."/>
        </authorList>
    </citation>
    <scope>NUCLEOTIDE SEQUENCE [LARGE SCALE GENOMIC DNA]</scope>
    <source>
        <strain evidence="3 4">DSM 108380</strain>
    </source>
</reference>
<feature type="domain" description="BZIP" evidence="2">
    <location>
        <begin position="16"/>
        <end position="31"/>
    </location>
</feature>
<dbReference type="Gene3D" id="1.20.5.170">
    <property type="match status" value="1"/>
</dbReference>
<organism evidence="3 4">
    <name type="scientific">Cudoniella acicularis</name>
    <dbReference type="NCBI Taxonomy" id="354080"/>
    <lineage>
        <taxon>Eukaryota</taxon>
        <taxon>Fungi</taxon>
        <taxon>Dikarya</taxon>
        <taxon>Ascomycota</taxon>
        <taxon>Pezizomycotina</taxon>
        <taxon>Leotiomycetes</taxon>
        <taxon>Helotiales</taxon>
        <taxon>Tricladiaceae</taxon>
        <taxon>Cudoniella</taxon>
    </lineage>
</organism>
<protein>
    <recommendedName>
        <fullName evidence="2">BZIP domain-containing protein</fullName>
    </recommendedName>
</protein>
<dbReference type="PANTHER" id="PTHR38116:SF1">
    <property type="entry name" value="BZIP DOMAIN-CONTAINING PROTEIN"/>
    <property type="match status" value="1"/>
</dbReference>
<dbReference type="Pfam" id="PF11905">
    <property type="entry name" value="DUF3425"/>
    <property type="match status" value="1"/>
</dbReference>
<dbReference type="OrthoDB" id="5973539at2759"/>
<sequence length="475" mass="53444">MPDSVPIKNGRRLTERRKLQNREAQRKYRQKIKSRLEVLEREVAQKTQGNGASPKQPLEDDDGPFHESNVISQFPAAVSPHPILSGPLALTTDIDSGLMPGPRILDPDLLPTTFNENFSDIWDLNQNESFRDFSFESSLGLDTSINTINDSEFINSASPKTADLDWSPTVPTPSSTSQNDQLATIGQNYFIMPFDQTLLGKSPKASYFKMPSRPPALPFPKPLSGRNSSEEEAQLASALIGQLRLDNTPETRSLIKTSIARGHNIRDVLLAGLGVLGNPSISSSKLSNPHINTLTLLKTSTLQAYLTIARSMSIHIPDLYLHDCPSPFHKPDLAAKGADFQTLAISYHFSNIPPNLHPTSAQILHPHHPWLDLIPFPTLRERAITLSAMNPPLIEVNDLKNDIFMNDGLFCWRNSKREGGMQPWEMRSWEAELWFLKKWWILLGGEEADVWQQTQWWRSMKGEEGVDFNELSRKI</sequence>
<dbReference type="InterPro" id="IPR046347">
    <property type="entry name" value="bZIP_sf"/>
</dbReference>
<dbReference type="InterPro" id="IPR021833">
    <property type="entry name" value="DUF3425"/>
</dbReference>